<comment type="caution">
    <text evidence="2">The sequence shown here is derived from an EMBL/GenBank/DDBJ whole genome shotgun (WGS) entry which is preliminary data.</text>
</comment>
<proteinExistence type="predicted"/>
<dbReference type="Proteomes" id="UP001168821">
    <property type="component" value="Unassembled WGS sequence"/>
</dbReference>
<feature type="compositionally biased region" description="Polar residues" evidence="1">
    <location>
        <begin position="87"/>
        <end position="105"/>
    </location>
</feature>
<name>A0AA38HM36_9CUCU</name>
<dbReference type="SUPFAM" id="SSF57756">
    <property type="entry name" value="Retrovirus zinc finger-like domains"/>
    <property type="match status" value="1"/>
</dbReference>
<evidence type="ECO:0000313" key="3">
    <source>
        <dbReference type="Proteomes" id="UP001168821"/>
    </source>
</evidence>
<dbReference type="Gene3D" id="4.10.60.10">
    <property type="entry name" value="Zinc finger, CCHC-type"/>
    <property type="match status" value="1"/>
</dbReference>
<gene>
    <name evidence="2" type="ORF">Zmor_003529</name>
</gene>
<sequence>MRNLFNRLSDIQPEISQFVVIYCRLSKPTSLYTTLKRLPSSPSCRNLESVLAKQEKFRPPPRRSIALLEPDLACPDGDNQENKLFSIPQSRNTSKSSAPHQGSESTCYAYRKPGHFHRECPNRIPKKPTCAGCRKGGVIRPNCPRCRPEN</sequence>
<organism evidence="2 3">
    <name type="scientific">Zophobas morio</name>
    <dbReference type="NCBI Taxonomy" id="2755281"/>
    <lineage>
        <taxon>Eukaryota</taxon>
        <taxon>Metazoa</taxon>
        <taxon>Ecdysozoa</taxon>
        <taxon>Arthropoda</taxon>
        <taxon>Hexapoda</taxon>
        <taxon>Insecta</taxon>
        <taxon>Pterygota</taxon>
        <taxon>Neoptera</taxon>
        <taxon>Endopterygota</taxon>
        <taxon>Coleoptera</taxon>
        <taxon>Polyphaga</taxon>
        <taxon>Cucujiformia</taxon>
        <taxon>Tenebrionidae</taxon>
        <taxon>Zophobas</taxon>
    </lineage>
</organism>
<protein>
    <recommendedName>
        <fullName evidence="4">CCHC-type domain-containing protein</fullName>
    </recommendedName>
</protein>
<dbReference type="InterPro" id="IPR036875">
    <property type="entry name" value="Znf_CCHC_sf"/>
</dbReference>
<evidence type="ECO:0008006" key="4">
    <source>
        <dbReference type="Google" id="ProtNLM"/>
    </source>
</evidence>
<accession>A0AA38HM36</accession>
<evidence type="ECO:0000313" key="2">
    <source>
        <dbReference type="EMBL" id="KAJ3640215.1"/>
    </source>
</evidence>
<keyword evidence="3" id="KW-1185">Reference proteome</keyword>
<feature type="region of interest" description="Disordered" evidence="1">
    <location>
        <begin position="72"/>
        <end position="105"/>
    </location>
</feature>
<dbReference type="EMBL" id="JALNTZ010000010">
    <property type="protein sequence ID" value="KAJ3640215.1"/>
    <property type="molecule type" value="Genomic_DNA"/>
</dbReference>
<dbReference type="AlphaFoldDB" id="A0AA38HM36"/>
<dbReference type="GO" id="GO:0008270">
    <property type="term" value="F:zinc ion binding"/>
    <property type="evidence" value="ECO:0007669"/>
    <property type="project" value="InterPro"/>
</dbReference>
<evidence type="ECO:0000256" key="1">
    <source>
        <dbReference type="SAM" id="MobiDB-lite"/>
    </source>
</evidence>
<dbReference type="GO" id="GO:0003676">
    <property type="term" value="F:nucleic acid binding"/>
    <property type="evidence" value="ECO:0007669"/>
    <property type="project" value="InterPro"/>
</dbReference>
<reference evidence="2" key="1">
    <citation type="journal article" date="2023" name="G3 (Bethesda)">
        <title>Whole genome assemblies of Zophobas morio and Tenebrio molitor.</title>
        <authorList>
            <person name="Kaur S."/>
            <person name="Stinson S.A."/>
            <person name="diCenzo G.C."/>
        </authorList>
    </citation>
    <scope>NUCLEOTIDE SEQUENCE</scope>
    <source>
        <strain evidence="2">QUZm001</strain>
    </source>
</reference>